<protein>
    <recommendedName>
        <fullName evidence="12">ATP-dependent DNA helicase PIF1</fullName>
        <ecNumber evidence="12">5.6.2.3</ecNumber>
    </recommendedName>
    <alternativeName>
        <fullName evidence="12">DNA 5'-3' helicase PIF1</fullName>
    </alternativeName>
    <alternativeName>
        <fullName evidence="12">DNA repair and recombination helicase PIF1</fullName>
    </alternativeName>
</protein>
<reference evidence="16" key="1">
    <citation type="journal article" date="2019" name="G3 (Bethesda)">
        <title>Genome Assemblies of Two Rare Opportunistic Yeast Pathogens: Diutina rugosa (syn. Candida rugosa) and Trichomonascus ciferrii (syn. Candida ciferrii).</title>
        <authorList>
            <person name="Mixao V."/>
            <person name="Saus E."/>
            <person name="Hansen A.P."/>
            <person name="Lass-Florl C."/>
            <person name="Gabaldon T."/>
        </authorList>
    </citation>
    <scope>NUCLEOTIDE SEQUENCE</scope>
    <source>
        <strain evidence="16">CBS 4856</strain>
    </source>
</reference>
<dbReference type="CDD" id="cd18037">
    <property type="entry name" value="DEXSc_Pif1_like"/>
    <property type="match status" value="1"/>
</dbReference>
<dbReference type="Pfam" id="PF21530">
    <property type="entry name" value="Pif1_2B_dom"/>
    <property type="match status" value="1"/>
</dbReference>
<evidence type="ECO:0000256" key="1">
    <source>
        <dbReference type="ARBA" id="ARBA00022741"/>
    </source>
</evidence>
<dbReference type="SUPFAM" id="SSF52540">
    <property type="entry name" value="P-loop containing nucleoside triphosphate hydrolases"/>
    <property type="match status" value="2"/>
</dbReference>
<dbReference type="InterPro" id="IPR027417">
    <property type="entry name" value="P-loop_NTPase"/>
</dbReference>
<dbReference type="GO" id="GO:0006281">
    <property type="term" value="P:DNA repair"/>
    <property type="evidence" value="ECO:0007669"/>
    <property type="project" value="UniProtKB-UniRule"/>
</dbReference>
<evidence type="ECO:0000256" key="9">
    <source>
        <dbReference type="ARBA" id="ARBA00023204"/>
    </source>
</evidence>
<comment type="subunit">
    <text evidence="12">Monomer.</text>
</comment>
<evidence type="ECO:0000256" key="10">
    <source>
        <dbReference type="ARBA" id="ARBA00023235"/>
    </source>
</evidence>
<keyword evidence="17" id="KW-1185">Reference proteome</keyword>
<comment type="function">
    <text evidence="12">DNA-dependent ATPase and 5'-3' DNA helicase required for the maintenance of both mitochondrial and nuclear genome stability.</text>
</comment>
<keyword evidence="8 12" id="KW-0233">DNA recombination</keyword>
<keyword evidence="4 12" id="KW-0347">Helicase</keyword>
<dbReference type="GO" id="GO:0043139">
    <property type="term" value="F:5'-3' DNA helicase activity"/>
    <property type="evidence" value="ECO:0007669"/>
    <property type="project" value="UniProtKB-UniRule"/>
</dbReference>
<evidence type="ECO:0000256" key="12">
    <source>
        <dbReference type="HAMAP-Rule" id="MF_03176"/>
    </source>
</evidence>
<dbReference type="GO" id="GO:0005739">
    <property type="term" value="C:mitochondrion"/>
    <property type="evidence" value="ECO:0007669"/>
    <property type="project" value="UniProtKB-SubCell"/>
</dbReference>
<feature type="domain" description="DNA helicase Pif1-like DEAD-box helicase" evidence="14">
    <location>
        <begin position="201"/>
        <end position="403"/>
    </location>
</feature>
<dbReference type="OrthoDB" id="432234at2759"/>
<organism evidence="16 17">
    <name type="scientific">Trichomonascus ciferrii</name>
    <dbReference type="NCBI Taxonomy" id="44093"/>
    <lineage>
        <taxon>Eukaryota</taxon>
        <taxon>Fungi</taxon>
        <taxon>Dikarya</taxon>
        <taxon>Ascomycota</taxon>
        <taxon>Saccharomycotina</taxon>
        <taxon>Dipodascomycetes</taxon>
        <taxon>Dipodascales</taxon>
        <taxon>Trichomonascaceae</taxon>
        <taxon>Trichomonascus</taxon>
        <taxon>Trichomonascus ciferrii complex</taxon>
    </lineage>
</organism>
<dbReference type="GO" id="GO:0006310">
    <property type="term" value="P:DNA recombination"/>
    <property type="evidence" value="ECO:0007669"/>
    <property type="project" value="UniProtKB-UniRule"/>
</dbReference>
<keyword evidence="9 12" id="KW-0234">DNA repair</keyword>
<keyword evidence="7 12" id="KW-0496">Mitochondrion</keyword>
<dbReference type="CDD" id="cd18809">
    <property type="entry name" value="SF1_C_RecD"/>
    <property type="match status" value="1"/>
</dbReference>
<evidence type="ECO:0000259" key="15">
    <source>
        <dbReference type="Pfam" id="PF21530"/>
    </source>
</evidence>
<comment type="similarity">
    <text evidence="12">Belongs to the helicase family. PIF1 subfamily.</text>
</comment>
<evidence type="ECO:0000256" key="13">
    <source>
        <dbReference type="SAM" id="MobiDB-lite"/>
    </source>
</evidence>
<evidence type="ECO:0000259" key="14">
    <source>
        <dbReference type="Pfam" id="PF05970"/>
    </source>
</evidence>
<evidence type="ECO:0000256" key="6">
    <source>
        <dbReference type="ARBA" id="ARBA00023125"/>
    </source>
</evidence>
<keyword evidence="6 12" id="KW-0238">DNA-binding</keyword>
<dbReference type="InterPro" id="IPR051055">
    <property type="entry name" value="PIF1_helicase"/>
</dbReference>
<evidence type="ECO:0000256" key="2">
    <source>
        <dbReference type="ARBA" id="ARBA00022763"/>
    </source>
</evidence>
<evidence type="ECO:0000256" key="7">
    <source>
        <dbReference type="ARBA" id="ARBA00023128"/>
    </source>
</evidence>
<dbReference type="Proteomes" id="UP000761534">
    <property type="component" value="Unassembled WGS sequence"/>
</dbReference>
<comment type="cofactor">
    <cofactor evidence="12">
        <name>Mg(2+)</name>
        <dbReference type="ChEBI" id="CHEBI:18420"/>
    </cofactor>
</comment>
<evidence type="ECO:0000256" key="3">
    <source>
        <dbReference type="ARBA" id="ARBA00022801"/>
    </source>
</evidence>
<keyword evidence="2 12" id="KW-0227">DNA damage</keyword>
<comment type="caution">
    <text evidence="16">The sequence shown here is derived from an EMBL/GenBank/DDBJ whole genome shotgun (WGS) entry which is preliminary data.</text>
</comment>
<accession>A0A642V5E7</accession>
<keyword evidence="10 12" id="KW-0413">Isomerase</keyword>
<feature type="region of interest" description="Disordered" evidence="13">
    <location>
        <begin position="136"/>
        <end position="167"/>
    </location>
</feature>
<dbReference type="InterPro" id="IPR048293">
    <property type="entry name" value="PIF1_RRM3_pfh1"/>
</dbReference>
<keyword evidence="11 12" id="KW-0539">Nucleus</keyword>
<dbReference type="PANTHER" id="PTHR47642:SF5">
    <property type="entry name" value="ATP-DEPENDENT DNA HELICASE"/>
    <property type="match status" value="1"/>
</dbReference>
<dbReference type="AlphaFoldDB" id="A0A642V5E7"/>
<dbReference type="EC" id="5.6.2.3" evidence="12"/>
<keyword evidence="3 12" id="KW-0378">Hydrolase</keyword>
<proteinExistence type="inferred from homology"/>
<dbReference type="Gene3D" id="3.40.50.300">
    <property type="entry name" value="P-loop containing nucleotide triphosphate hydrolases"/>
    <property type="match status" value="2"/>
</dbReference>
<evidence type="ECO:0000256" key="11">
    <source>
        <dbReference type="ARBA" id="ARBA00023242"/>
    </source>
</evidence>
<feature type="binding site" evidence="12">
    <location>
        <begin position="223"/>
        <end position="230"/>
    </location>
    <ligand>
        <name>ATP</name>
        <dbReference type="ChEBI" id="CHEBI:30616"/>
    </ligand>
</feature>
<dbReference type="GO" id="GO:0003677">
    <property type="term" value="F:DNA binding"/>
    <property type="evidence" value="ECO:0007669"/>
    <property type="project" value="UniProtKB-KW"/>
</dbReference>
<dbReference type="GO" id="GO:0000723">
    <property type="term" value="P:telomere maintenance"/>
    <property type="evidence" value="ECO:0007669"/>
    <property type="project" value="InterPro"/>
</dbReference>
<evidence type="ECO:0000256" key="4">
    <source>
        <dbReference type="ARBA" id="ARBA00022806"/>
    </source>
</evidence>
<evidence type="ECO:0000313" key="17">
    <source>
        <dbReference type="Proteomes" id="UP000761534"/>
    </source>
</evidence>
<keyword evidence="1 12" id="KW-0547">Nucleotide-binding</keyword>
<dbReference type="GO" id="GO:0005524">
    <property type="term" value="F:ATP binding"/>
    <property type="evidence" value="ECO:0007669"/>
    <property type="project" value="UniProtKB-UniRule"/>
</dbReference>
<sequence length="689" mass="77182">MFQAAAARQEKAEKSSGDFFTKKSSGGEEQKSGECVSKTRRPSLQPRTKSELNKKINSTEGFEAKSSVLSLDDLSDDESMEATLLASDKWGPRGPSKGSKHSVKVQAGLSHDTFTQVDSDDDDIFVSKPIHKVKKDLPDLKSFPPGPSAPTPADNSSSSSTKRRWDFDEVVNNKRAPRRLDFEVSKKAEQSLEANTSSMTLSREQRQILDDVVVKGMSLFYTGAAGTGKSYLLHSIIGKLRAKYGDKAVAVCAPTGLAAINIRGETIHKWAGIGLGREDNKALAQKVRGNKKSKDRWLSCRTLVIDEVSMLSAELFDKLNFIAKHIRQDSSPFGGIQLVLTGDFFQLPPIVDRSSASPYVFKAKSWAEAIQHKVVMTQVFRQQSDTKFIDLLNQLRLNQITDEGERQYKALAREISNDDGIEPTQLFSRNHEVDSANRRRMDALGGPKFTYVANDYDENPANRSIYQSMIAPPTLELKLNAQVMLVKNQEDGGLVNGSRGFVKSFCTPLLELKLMDFLKDSHERLEAFNELICAGFDESKVKPQTRKLLSEHSFLKEAQSQYCRRNPTQEDYEWYPLVEFKTPDGGKTTKLVRREKTTHTDPQTKRTIAERIQVHLLPAWALSIHKAQGQTLDKVKVDVTSAFEKGQVYVAISRARTLDTLQVVGFDRSKVYVAREVVDFYKELSNPKI</sequence>
<dbReference type="InterPro" id="IPR010285">
    <property type="entry name" value="DNA_helicase_pif1-like_DEAD"/>
</dbReference>
<feature type="domain" description="DNA helicase Pif1-like 2B" evidence="15">
    <location>
        <begin position="464"/>
        <end position="504"/>
    </location>
</feature>
<dbReference type="GO" id="GO:0016887">
    <property type="term" value="F:ATP hydrolysis activity"/>
    <property type="evidence" value="ECO:0007669"/>
    <property type="project" value="RHEA"/>
</dbReference>
<keyword evidence="5 12" id="KW-0067">ATP-binding</keyword>
<feature type="DNA-binding region" evidence="12">
    <location>
        <begin position="647"/>
        <end position="666"/>
    </location>
</feature>
<dbReference type="VEuPathDB" id="FungiDB:TRICI_004611"/>
<comment type="subcellular location">
    <subcellularLocation>
        <location evidence="12">Nucleus</location>
    </subcellularLocation>
    <subcellularLocation>
        <location evidence="12">Mitochondrion</location>
    </subcellularLocation>
</comment>
<dbReference type="InterPro" id="IPR049163">
    <property type="entry name" value="Pif1-like_2B_dom"/>
</dbReference>
<evidence type="ECO:0000256" key="8">
    <source>
        <dbReference type="ARBA" id="ARBA00023172"/>
    </source>
</evidence>
<comment type="catalytic activity">
    <reaction evidence="12">
        <text>ATP + H2O = ADP + phosphate + H(+)</text>
        <dbReference type="Rhea" id="RHEA:13065"/>
        <dbReference type="ChEBI" id="CHEBI:15377"/>
        <dbReference type="ChEBI" id="CHEBI:15378"/>
        <dbReference type="ChEBI" id="CHEBI:30616"/>
        <dbReference type="ChEBI" id="CHEBI:43474"/>
        <dbReference type="ChEBI" id="CHEBI:456216"/>
        <dbReference type="EC" id="5.6.2.3"/>
    </reaction>
</comment>
<feature type="region of interest" description="Disordered" evidence="13">
    <location>
        <begin position="1"/>
        <end position="61"/>
    </location>
</feature>
<dbReference type="PANTHER" id="PTHR47642">
    <property type="entry name" value="ATP-DEPENDENT DNA HELICASE"/>
    <property type="match status" value="1"/>
</dbReference>
<name>A0A642V5E7_9ASCO</name>
<gene>
    <name evidence="12" type="primary">PIF1</name>
    <name evidence="16" type="ORF">TRICI_004611</name>
</gene>
<dbReference type="EMBL" id="SWFS01000347">
    <property type="protein sequence ID" value="KAA8909221.1"/>
    <property type="molecule type" value="Genomic_DNA"/>
</dbReference>
<dbReference type="GO" id="GO:0005634">
    <property type="term" value="C:nucleus"/>
    <property type="evidence" value="ECO:0007669"/>
    <property type="project" value="UniProtKB-SubCell"/>
</dbReference>
<evidence type="ECO:0000256" key="5">
    <source>
        <dbReference type="ARBA" id="ARBA00022840"/>
    </source>
</evidence>
<evidence type="ECO:0000313" key="16">
    <source>
        <dbReference type="EMBL" id="KAA8909221.1"/>
    </source>
</evidence>
<feature type="region of interest" description="Disordered" evidence="13">
    <location>
        <begin position="85"/>
        <end position="105"/>
    </location>
</feature>
<dbReference type="Pfam" id="PF05970">
    <property type="entry name" value="PIF1"/>
    <property type="match status" value="1"/>
</dbReference>
<dbReference type="HAMAP" id="MF_03176">
    <property type="entry name" value="PIF1"/>
    <property type="match status" value="1"/>
</dbReference>